<feature type="domain" description="Acyl-CoA dehydrogenase/oxidase N-terminal" evidence="8">
    <location>
        <begin position="25"/>
        <end position="127"/>
    </location>
</feature>
<evidence type="ECO:0000313" key="10">
    <source>
        <dbReference type="Proteomes" id="UP000017746"/>
    </source>
</evidence>
<dbReference type="Proteomes" id="UP000017746">
    <property type="component" value="Chromosome"/>
</dbReference>
<dbReference type="InterPro" id="IPR013786">
    <property type="entry name" value="AcylCoA_DH/ox_N"/>
</dbReference>
<comment type="similarity">
    <text evidence="2 5">Belongs to the acyl-CoA dehydrogenase family.</text>
</comment>
<dbReference type="PATRIC" id="fig|1246995.3.peg.2725"/>
<dbReference type="STRING" id="1246995.AFR_13420"/>
<gene>
    <name evidence="9" type="ORF">AFR_13420</name>
</gene>
<keyword evidence="3 5" id="KW-0285">Flavoprotein</keyword>
<evidence type="ECO:0000259" key="6">
    <source>
        <dbReference type="Pfam" id="PF00441"/>
    </source>
</evidence>
<dbReference type="SUPFAM" id="SSF56645">
    <property type="entry name" value="Acyl-CoA dehydrogenase NM domain-like"/>
    <property type="match status" value="1"/>
</dbReference>
<dbReference type="OrthoDB" id="8174998at2"/>
<keyword evidence="4 5" id="KW-0274">FAD</keyword>
<dbReference type="PANTHER" id="PTHR43884:SF12">
    <property type="entry name" value="ISOVALERYL-COA DEHYDROGENASE, MITOCHONDRIAL-RELATED"/>
    <property type="match status" value="1"/>
</dbReference>
<evidence type="ECO:0000259" key="7">
    <source>
        <dbReference type="Pfam" id="PF02770"/>
    </source>
</evidence>
<dbReference type="EMBL" id="CP006272">
    <property type="protein sequence ID" value="AGZ40970.1"/>
    <property type="molecule type" value="Genomic_DNA"/>
</dbReference>
<name>U5VZ14_9ACTN</name>
<keyword evidence="5" id="KW-0560">Oxidoreductase</keyword>
<accession>U5VZ14</accession>
<dbReference type="InterPro" id="IPR037069">
    <property type="entry name" value="AcylCoA_DH/ox_N_sf"/>
</dbReference>
<dbReference type="PANTHER" id="PTHR43884">
    <property type="entry name" value="ACYL-COA DEHYDROGENASE"/>
    <property type="match status" value="1"/>
</dbReference>
<reference evidence="9 10" key="1">
    <citation type="journal article" date="2014" name="J. Biotechnol.">
        <title>Complete genome sequence of the actinobacterium Actinoplanes friuliensis HAG 010964, producer of the lipopeptide antibiotic friulimycin.</title>
        <authorList>
            <person name="Ruckert C."/>
            <person name="Szczepanowski R."/>
            <person name="Albersmeier A."/>
            <person name="Goesmann A."/>
            <person name="Fischer N."/>
            <person name="Steinkamper A."/>
            <person name="Puhler A."/>
            <person name="Biener R."/>
            <person name="Schwartz D."/>
            <person name="Kalinowski J."/>
        </authorList>
    </citation>
    <scope>NUCLEOTIDE SEQUENCE [LARGE SCALE GENOMIC DNA]</scope>
    <source>
        <strain evidence="9 10">DSM 7358</strain>
    </source>
</reference>
<feature type="domain" description="Acyl-CoA dehydrogenase/oxidase C-terminal" evidence="6">
    <location>
        <begin position="240"/>
        <end position="379"/>
    </location>
</feature>
<dbReference type="InterPro" id="IPR009075">
    <property type="entry name" value="AcylCo_DH/oxidase_C"/>
</dbReference>
<feature type="domain" description="Acyl-CoA oxidase/dehydrogenase middle" evidence="7">
    <location>
        <begin position="133"/>
        <end position="228"/>
    </location>
</feature>
<keyword evidence="10" id="KW-1185">Reference proteome</keyword>
<evidence type="ECO:0000256" key="1">
    <source>
        <dbReference type="ARBA" id="ARBA00001974"/>
    </source>
</evidence>
<dbReference type="Pfam" id="PF00441">
    <property type="entry name" value="Acyl-CoA_dh_1"/>
    <property type="match status" value="1"/>
</dbReference>
<proteinExistence type="inferred from homology"/>
<dbReference type="InterPro" id="IPR036250">
    <property type="entry name" value="AcylCo_DH-like_C"/>
</dbReference>
<dbReference type="CDD" id="cd00567">
    <property type="entry name" value="ACAD"/>
    <property type="match status" value="1"/>
</dbReference>
<dbReference type="InterPro" id="IPR046373">
    <property type="entry name" value="Acyl-CoA_Oxase/DH_mid-dom_sf"/>
</dbReference>
<organism evidence="9 10">
    <name type="scientific">Actinoplanes friuliensis DSM 7358</name>
    <dbReference type="NCBI Taxonomy" id="1246995"/>
    <lineage>
        <taxon>Bacteria</taxon>
        <taxon>Bacillati</taxon>
        <taxon>Actinomycetota</taxon>
        <taxon>Actinomycetes</taxon>
        <taxon>Micromonosporales</taxon>
        <taxon>Micromonosporaceae</taxon>
        <taxon>Actinoplanes</taxon>
    </lineage>
</organism>
<dbReference type="eggNOG" id="COG1960">
    <property type="taxonomic scope" value="Bacteria"/>
</dbReference>
<dbReference type="InterPro" id="IPR006091">
    <property type="entry name" value="Acyl-CoA_Oxase/DH_mid-dom"/>
</dbReference>
<sequence length="542" mass="58878">MDTQALSQDAALDWPGTSSTTEILQFLREYARNFLNSRLLDERRSVPPGMVSDFAGAGLLGLQVSRRHGGQDLSHVDMNRVFTQLGAIDANLAVFCAVHNTLGISPILLSATEEVQDFVLPRLAKGQALTTSAISEPGMGSHVRGMTTEASRNADGSYTLDGAKKWISLGGDARYVNVFAQLRDERRRPVGITGFLVDTRTPGFEIGPEMLTLGLRAVPQYDLHFDNVRVPPSALLGAEGDGLATAKAAFMGGRVVLAAMSVGAAMRSLELAQRFTKGREVATGSLAENGRIRETLAEAGAGVQAVETLVSRIATWLDAGRDVPDAWYFCAKILGCELGWSAIDTALQVLAARGFLDTNTVGQHFRDYRLFRIFEGSTEAIAVYLGTMLVRNPAEFTKLVNQTQPTAQVLDLIDQVAEIGADRPGDAAGRHIHAALVGELSCWALLTMVTSEVAHRSAMHAYTASWTEHQLQQRLYRARLGSHRHLPTAAEFADHVAGYADTIGDVDQRRWPGEEWRADPLLRSRGVAERRSAGNDLRCDRG</sequence>
<dbReference type="HOGENOM" id="CLU_018204_3_5_11"/>
<evidence type="ECO:0000256" key="2">
    <source>
        <dbReference type="ARBA" id="ARBA00009347"/>
    </source>
</evidence>
<evidence type="ECO:0000256" key="4">
    <source>
        <dbReference type="ARBA" id="ARBA00022827"/>
    </source>
</evidence>
<dbReference type="InterPro" id="IPR009100">
    <property type="entry name" value="AcylCoA_DH/oxidase_NM_dom_sf"/>
</dbReference>
<evidence type="ECO:0000256" key="3">
    <source>
        <dbReference type="ARBA" id="ARBA00022630"/>
    </source>
</evidence>
<dbReference type="Pfam" id="PF02770">
    <property type="entry name" value="Acyl-CoA_dh_M"/>
    <property type="match status" value="1"/>
</dbReference>
<dbReference type="GO" id="GO:0050660">
    <property type="term" value="F:flavin adenine dinucleotide binding"/>
    <property type="evidence" value="ECO:0007669"/>
    <property type="project" value="InterPro"/>
</dbReference>
<comment type="cofactor">
    <cofactor evidence="1 5">
        <name>FAD</name>
        <dbReference type="ChEBI" id="CHEBI:57692"/>
    </cofactor>
</comment>
<dbReference type="AlphaFoldDB" id="U5VZ14"/>
<evidence type="ECO:0000313" key="9">
    <source>
        <dbReference type="EMBL" id="AGZ40970.1"/>
    </source>
</evidence>
<dbReference type="Gene3D" id="1.20.140.10">
    <property type="entry name" value="Butyryl-CoA Dehydrogenase, subunit A, domain 3"/>
    <property type="match status" value="1"/>
</dbReference>
<protein>
    <submittedName>
        <fullName evidence="9">Acyl-CoA dehydrogenase domain-containing protein</fullName>
    </submittedName>
</protein>
<dbReference type="Gene3D" id="1.10.540.10">
    <property type="entry name" value="Acyl-CoA dehydrogenase/oxidase, N-terminal domain"/>
    <property type="match status" value="1"/>
</dbReference>
<dbReference type="GO" id="GO:0003995">
    <property type="term" value="F:acyl-CoA dehydrogenase activity"/>
    <property type="evidence" value="ECO:0007669"/>
    <property type="project" value="TreeGrafter"/>
</dbReference>
<dbReference type="Pfam" id="PF02771">
    <property type="entry name" value="Acyl-CoA_dh_N"/>
    <property type="match status" value="1"/>
</dbReference>
<dbReference type="RefSeq" id="WP_023361029.1">
    <property type="nucleotide sequence ID" value="NC_022657.1"/>
</dbReference>
<dbReference type="Gene3D" id="2.40.110.10">
    <property type="entry name" value="Butyryl-CoA Dehydrogenase, subunit A, domain 2"/>
    <property type="match status" value="1"/>
</dbReference>
<evidence type="ECO:0000259" key="8">
    <source>
        <dbReference type="Pfam" id="PF02771"/>
    </source>
</evidence>
<dbReference type="KEGG" id="afs:AFR_13420"/>
<evidence type="ECO:0000256" key="5">
    <source>
        <dbReference type="RuleBase" id="RU362125"/>
    </source>
</evidence>
<dbReference type="SUPFAM" id="SSF47203">
    <property type="entry name" value="Acyl-CoA dehydrogenase C-terminal domain-like"/>
    <property type="match status" value="1"/>
</dbReference>